<dbReference type="PANTHER" id="PTHR30561">
    <property type="entry name" value="SMR FAMILY PROTON-DEPENDENT DRUG EFFLUX TRANSPORTER SUGE"/>
    <property type="match status" value="1"/>
</dbReference>
<dbReference type="Pfam" id="PF00893">
    <property type="entry name" value="Multi_Drug_Res"/>
    <property type="match status" value="1"/>
</dbReference>
<feature type="transmembrane region" description="Helical" evidence="7">
    <location>
        <begin position="59"/>
        <end position="79"/>
    </location>
</feature>
<keyword evidence="5 7" id="KW-0472">Membrane</keyword>
<dbReference type="Proteomes" id="UP000196368">
    <property type="component" value="Unassembled WGS sequence"/>
</dbReference>
<keyword evidence="3 6" id="KW-0812">Transmembrane</keyword>
<dbReference type="SUPFAM" id="SSF103481">
    <property type="entry name" value="Multidrug resistance efflux transporter EmrE"/>
    <property type="match status" value="1"/>
</dbReference>
<dbReference type="RefSeq" id="WP_087287955.1">
    <property type="nucleotide sequence ID" value="NZ_NFJD01000002.1"/>
</dbReference>
<protein>
    <submittedName>
        <fullName evidence="8">Ligand-binding protein SH3</fullName>
    </submittedName>
</protein>
<keyword evidence="9" id="KW-1185">Reference proteome</keyword>
<sequence length="114" mass="12282">MKKLNPWIFVVLTCVFELLWVYGFNTASTGWHWGLVAGVIGLDFYFLTKACQSLPTGTVYAVFAAAGSAGTVVMDRFLFDETLSAGQLICIALLICGVVILKLSDGKEPSGGIR</sequence>
<evidence type="ECO:0000256" key="6">
    <source>
        <dbReference type="RuleBase" id="RU003942"/>
    </source>
</evidence>
<evidence type="ECO:0000256" key="3">
    <source>
        <dbReference type="ARBA" id="ARBA00022692"/>
    </source>
</evidence>
<reference evidence="9" key="1">
    <citation type="submission" date="2017-04" db="EMBL/GenBank/DDBJ databases">
        <title>Function of individual gut microbiota members based on whole genome sequencing of pure cultures obtained from chicken caecum.</title>
        <authorList>
            <person name="Medvecky M."/>
            <person name="Cejkova D."/>
            <person name="Polansky O."/>
            <person name="Karasova D."/>
            <person name="Kubasova T."/>
            <person name="Cizek A."/>
            <person name="Rychlik I."/>
        </authorList>
    </citation>
    <scope>NUCLEOTIDE SEQUENCE [LARGE SCALE GENOMIC DNA]</scope>
    <source>
        <strain evidence="9">An273</strain>
    </source>
</reference>
<evidence type="ECO:0000256" key="2">
    <source>
        <dbReference type="ARBA" id="ARBA00022475"/>
    </source>
</evidence>
<dbReference type="EMBL" id="NFJD01000002">
    <property type="protein sequence ID" value="OUO56906.1"/>
    <property type="molecule type" value="Genomic_DNA"/>
</dbReference>
<evidence type="ECO:0000256" key="1">
    <source>
        <dbReference type="ARBA" id="ARBA00004651"/>
    </source>
</evidence>
<feature type="transmembrane region" description="Helical" evidence="7">
    <location>
        <begin position="85"/>
        <end position="104"/>
    </location>
</feature>
<dbReference type="Gene3D" id="1.10.3730.20">
    <property type="match status" value="1"/>
</dbReference>
<comment type="caution">
    <text evidence="8">The sequence shown here is derived from an EMBL/GenBank/DDBJ whole genome shotgun (WGS) entry which is preliminary data.</text>
</comment>
<evidence type="ECO:0000256" key="5">
    <source>
        <dbReference type="ARBA" id="ARBA00023136"/>
    </source>
</evidence>
<proteinExistence type="inferred from homology"/>
<evidence type="ECO:0000313" key="9">
    <source>
        <dbReference type="Proteomes" id="UP000196368"/>
    </source>
</evidence>
<keyword evidence="2" id="KW-1003">Cell membrane</keyword>
<dbReference type="InterPro" id="IPR037185">
    <property type="entry name" value="EmrE-like"/>
</dbReference>
<comment type="subcellular location">
    <subcellularLocation>
        <location evidence="1 6">Cell membrane</location>
        <topology evidence="1 6">Multi-pass membrane protein</topology>
    </subcellularLocation>
</comment>
<feature type="transmembrane region" description="Helical" evidence="7">
    <location>
        <begin position="7"/>
        <end position="24"/>
    </location>
</feature>
<evidence type="ECO:0000256" key="7">
    <source>
        <dbReference type="SAM" id="Phobius"/>
    </source>
</evidence>
<dbReference type="GO" id="GO:0005886">
    <property type="term" value="C:plasma membrane"/>
    <property type="evidence" value="ECO:0007669"/>
    <property type="project" value="UniProtKB-SubCell"/>
</dbReference>
<gene>
    <name evidence="8" type="ORF">B5F75_03420</name>
</gene>
<dbReference type="InterPro" id="IPR000390">
    <property type="entry name" value="Small_drug/metabolite_transptr"/>
</dbReference>
<name>A0A1Y4DD06_9BACT</name>
<accession>A0A1Y4DD06</accession>
<evidence type="ECO:0000313" key="8">
    <source>
        <dbReference type="EMBL" id="OUO56906.1"/>
    </source>
</evidence>
<dbReference type="GO" id="GO:0022857">
    <property type="term" value="F:transmembrane transporter activity"/>
    <property type="evidence" value="ECO:0007669"/>
    <property type="project" value="InterPro"/>
</dbReference>
<dbReference type="AlphaFoldDB" id="A0A1Y4DD06"/>
<dbReference type="InterPro" id="IPR045324">
    <property type="entry name" value="Small_multidrug_res"/>
</dbReference>
<dbReference type="OrthoDB" id="2168659at2"/>
<comment type="similarity">
    <text evidence="6">Belongs to the drug/metabolite transporter (DMT) superfamily. Small multidrug resistance (SMR) (TC 2.A.7.1) family.</text>
</comment>
<feature type="transmembrane region" description="Helical" evidence="7">
    <location>
        <begin position="30"/>
        <end position="47"/>
    </location>
</feature>
<evidence type="ECO:0000256" key="4">
    <source>
        <dbReference type="ARBA" id="ARBA00022989"/>
    </source>
</evidence>
<dbReference type="PANTHER" id="PTHR30561:SF7">
    <property type="entry name" value="GUANIDINIUM EFFLUX SYSTEM SUBUNIT GDNC-RELATED"/>
    <property type="match status" value="1"/>
</dbReference>
<keyword evidence="4 7" id="KW-1133">Transmembrane helix</keyword>
<organism evidence="8 9">
    <name type="scientific">Candidatus Avelusimicrobium gallicola</name>
    <dbReference type="NCBI Taxonomy" id="2562704"/>
    <lineage>
        <taxon>Bacteria</taxon>
        <taxon>Pseudomonadati</taxon>
        <taxon>Elusimicrobiota</taxon>
        <taxon>Elusimicrobia</taxon>
        <taxon>Elusimicrobiales</taxon>
        <taxon>Elusimicrobiaceae</taxon>
        <taxon>Candidatus Avelusimicrobium</taxon>
    </lineage>
</organism>